<gene>
    <name evidence="15" type="ORF">P7122_05635</name>
</gene>
<keyword evidence="5" id="KW-0808">Transferase</keyword>
<dbReference type="PROSITE" id="PS50113">
    <property type="entry name" value="PAC"/>
    <property type="match status" value="4"/>
</dbReference>
<dbReference type="SUPFAM" id="SSF55785">
    <property type="entry name" value="PYP-like sensor domain (PAS domain)"/>
    <property type="match status" value="4"/>
</dbReference>
<dbReference type="InterPro" id="IPR013656">
    <property type="entry name" value="PAS_4"/>
</dbReference>
<comment type="caution">
    <text evidence="15">The sequence shown here is derived from an EMBL/GenBank/DDBJ whole genome shotgun (WGS) entry which is preliminary data.</text>
</comment>
<dbReference type="Gene3D" id="3.30.565.10">
    <property type="entry name" value="Histidine kinase-like ATPase, C-terminal domain"/>
    <property type="match status" value="1"/>
</dbReference>
<evidence type="ECO:0000256" key="5">
    <source>
        <dbReference type="ARBA" id="ARBA00022679"/>
    </source>
</evidence>
<dbReference type="InterPro" id="IPR000700">
    <property type="entry name" value="PAS-assoc_C"/>
</dbReference>
<dbReference type="SMART" id="SM00086">
    <property type="entry name" value="PAC"/>
    <property type="match status" value="4"/>
</dbReference>
<dbReference type="Pfam" id="PF02518">
    <property type="entry name" value="HATPase_c"/>
    <property type="match status" value="1"/>
</dbReference>
<dbReference type="SMART" id="SM00387">
    <property type="entry name" value="HATPase_c"/>
    <property type="match status" value="1"/>
</dbReference>
<proteinExistence type="predicted"/>
<evidence type="ECO:0000256" key="3">
    <source>
        <dbReference type="ARBA" id="ARBA00012438"/>
    </source>
</evidence>
<dbReference type="InterPro" id="IPR013655">
    <property type="entry name" value="PAS_fold_3"/>
</dbReference>
<dbReference type="PRINTS" id="PR00344">
    <property type="entry name" value="BCTRLSENSOR"/>
</dbReference>
<dbReference type="InterPro" id="IPR052162">
    <property type="entry name" value="Sensor_kinase/Photoreceptor"/>
</dbReference>
<dbReference type="Gene3D" id="3.30.450.20">
    <property type="entry name" value="PAS domain"/>
    <property type="match status" value="4"/>
</dbReference>
<comment type="catalytic activity">
    <reaction evidence="1">
        <text>ATP + protein L-histidine = ADP + protein N-phospho-L-histidine.</text>
        <dbReference type="EC" id="2.7.13.3"/>
    </reaction>
</comment>
<keyword evidence="6 11" id="KW-0812">Transmembrane</keyword>
<dbReference type="InterPro" id="IPR004358">
    <property type="entry name" value="Sig_transdc_His_kin-like_C"/>
</dbReference>
<dbReference type="InterPro" id="IPR036097">
    <property type="entry name" value="HisK_dim/P_sf"/>
</dbReference>
<dbReference type="InterPro" id="IPR029095">
    <property type="entry name" value="NarX-like_N"/>
</dbReference>
<dbReference type="InterPro" id="IPR036890">
    <property type="entry name" value="HATPase_C_sf"/>
</dbReference>
<dbReference type="SUPFAM" id="SSF47384">
    <property type="entry name" value="Homodimeric domain of signal transducing histidine kinase"/>
    <property type="match status" value="1"/>
</dbReference>
<dbReference type="RefSeq" id="WP_278004803.1">
    <property type="nucleotide sequence ID" value="NZ_JARSBN010000003.1"/>
</dbReference>
<dbReference type="Pfam" id="PF08447">
    <property type="entry name" value="PAS_3"/>
    <property type="match status" value="1"/>
</dbReference>
<feature type="domain" description="PAC" evidence="14">
    <location>
        <begin position="442"/>
        <end position="493"/>
    </location>
</feature>
<feature type="domain" description="Histidine kinase" evidence="12">
    <location>
        <begin position="767"/>
        <end position="976"/>
    </location>
</feature>
<evidence type="ECO:0000259" key="13">
    <source>
        <dbReference type="PROSITE" id="PS50112"/>
    </source>
</evidence>
<feature type="domain" description="PAC" evidence="14">
    <location>
        <begin position="314"/>
        <end position="366"/>
    </location>
</feature>
<reference evidence="15 16" key="1">
    <citation type="submission" date="2023-03" db="EMBL/GenBank/DDBJ databases">
        <title>Strain YYF002 represents a novel species in the genus Winogradskyella isolated from seawater.</title>
        <authorList>
            <person name="Fu Z.-Y."/>
        </authorList>
    </citation>
    <scope>NUCLEOTIDE SEQUENCE [LARGE SCALE GENOMIC DNA]</scope>
    <source>
        <strain evidence="15 16">YYF002</strain>
    </source>
</reference>
<dbReference type="Gene3D" id="1.10.287.130">
    <property type="match status" value="1"/>
</dbReference>
<keyword evidence="8 11" id="KW-1133">Transmembrane helix</keyword>
<dbReference type="SMART" id="SM00091">
    <property type="entry name" value="PAS"/>
    <property type="match status" value="3"/>
</dbReference>
<organism evidence="15 16">
    <name type="scientific">Winogradskyella marincola</name>
    <dbReference type="NCBI Taxonomy" id="3037795"/>
    <lineage>
        <taxon>Bacteria</taxon>
        <taxon>Pseudomonadati</taxon>
        <taxon>Bacteroidota</taxon>
        <taxon>Flavobacteriia</taxon>
        <taxon>Flavobacteriales</taxon>
        <taxon>Flavobacteriaceae</taxon>
        <taxon>Winogradskyella</taxon>
    </lineage>
</organism>
<evidence type="ECO:0000256" key="1">
    <source>
        <dbReference type="ARBA" id="ARBA00000085"/>
    </source>
</evidence>
<dbReference type="SUPFAM" id="SSF55874">
    <property type="entry name" value="ATPase domain of HSP90 chaperone/DNA topoisomerase II/histidine kinase"/>
    <property type="match status" value="1"/>
</dbReference>
<dbReference type="Pfam" id="PF13675">
    <property type="entry name" value="PilJ"/>
    <property type="match status" value="1"/>
</dbReference>
<dbReference type="InterPro" id="IPR000014">
    <property type="entry name" value="PAS"/>
</dbReference>
<feature type="domain" description="PAS" evidence="13">
    <location>
        <begin position="513"/>
        <end position="566"/>
    </location>
</feature>
<keyword evidence="10" id="KW-0175">Coiled coil</keyword>
<evidence type="ECO:0000259" key="14">
    <source>
        <dbReference type="PROSITE" id="PS50113"/>
    </source>
</evidence>
<dbReference type="CDD" id="cd00130">
    <property type="entry name" value="PAS"/>
    <property type="match status" value="2"/>
</dbReference>
<dbReference type="PROSITE" id="PS50112">
    <property type="entry name" value="PAS"/>
    <property type="match status" value="2"/>
</dbReference>
<dbReference type="InterPro" id="IPR035965">
    <property type="entry name" value="PAS-like_dom_sf"/>
</dbReference>
<evidence type="ECO:0000256" key="4">
    <source>
        <dbReference type="ARBA" id="ARBA00022553"/>
    </source>
</evidence>
<protein>
    <recommendedName>
        <fullName evidence="3">histidine kinase</fullName>
        <ecNumber evidence="3">2.7.13.3</ecNumber>
    </recommendedName>
</protein>
<dbReference type="Pfam" id="PF13426">
    <property type="entry name" value="PAS_9"/>
    <property type="match status" value="1"/>
</dbReference>
<feature type="transmembrane region" description="Helical" evidence="11">
    <location>
        <begin position="176"/>
        <end position="197"/>
    </location>
</feature>
<evidence type="ECO:0000313" key="16">
    <source>
        <dbReference type="Proteomes" id="UP001529085"/>
    </source>
</evidence>
<keyword evidence="16" id="KW-1185">Reference proteome</keyword>
<evidence type="ECO:0000256" key="10">
    <source>
        <dbReference type="SAM" id="Coils"/>
    </source>
</evidence>
<feature type="domain" description="PAS" evidence="13">
    <location>
        <begin position="615"/>
        <end position="668"/>
    </location>
</feature>
<evidence type="ECO:0000256" key="2">
    <source>
        <dbReference type="ARBA" id="ARBA00004141"/>
    </source>
</evidence>
<evidence type="ECO:0000256" key="6">
    <source>
        <dbReference type="ARBA" id="ARBA00022692"/>
    </source>
</evidence>
<evidence type="ECO:0000256" key="11">
    <source>
        <dbReference type="SAM" id="Phobius"/>
    </source>
</evidence>
<name>A0ABT6FZX2_9FLAO</name>
<dbReference type="EMBL" id="JARSBN010000003">
    <property type="protein sequence ID" value="MDG4715343.1"/>
    <property type="molecule type" value="Genomic_DNA"/>
</dbReference>
<evidence type="ECO:0000256" key="9">
    <source>
        <dbReference type="ARBA" id="ARBA00023136"/>
    </source>
</evidence>
<feature type="domain" description="PAC" evidence="14">
    <location>
        <begin position="692"/>
        <end position="742"/>
    </location>
</feature>
<keyword evidence="9 11" id="KW-0472">Membrane</keyword>
<comment type="subcellular location">
    <subcellularLocation>
        <location evidence="2">Membrane</location>
        <topology evidence="2">Multi-pass membrane protein</topology>
    </subcellularLocation>
</comment>
<keyword evidence="7" id="KW-0418">Kinase</keyword>
<dbReference type="InterPro" id="IPR003594">
    <property type="entry name" value="HATPase_dom"/>
</dbReference>
<dbReference type="Proteomes" id="UP001529085">
    <property type="component" value="Unassembled WGS sequence"/>
</dbReference>
<evidence type="ECO:0000256" key="7">
    <source>
        <dbReference type="ARBA" id="ARBA00022777"/>
    </source>
</evidence>
<dbReference type="Gene3D" id="2.10.70.100">
    <property type="match status" value="1"/>
</dbReference>
<dbReference type="InterPro" id="IPR005467">
    <property type="entry name" value="His_kinase_dom"/>
</dbReference>
<dbReference type="PANTHER" id="PTHR43304">
    <property type="entry name" value="PHYTOCHROME-LIKE PROTEIN CPH1"/>
    <property type="match status" value="1"/>
</dbReference>
<feature type="transmembrane region" description="Helical" evidence="11">
    <location>
        <begin position="12"/>
        <end position="35"/>
    </location>
</feature>
<keyword evidence="4" id="KW-0597">Phosphoprotein</keyword>
<feature type="domain" description="PAC" evidence="14">
    <location>
        <begin position="570"/>
        <end position="621"/>
    </location>
</feature>
<dbReference type="PANTHER" id="PTHR43304:SF1">
    <property type="entry name" value="PAC DOMAIN-CONTAINING PROTEIN"/>
    <property type="match status" value="1"/>
</dbReference>
<evidence type="ECO:0000256" key="8">
    <source>
        <dbReference type="ARBA" id="ARBA00022989"/>
    </source>
</evidence>
<dbReference type="PROSITE" id="PS50109">
    <property type="entry name" value="HIS_KIN"/>
    <property type="match status" value="1"/>
</dbReference>
<accession>A0ABT6FZX2</accession>
<feature type="coiled-coil region" evidence="10">
    <location>
        <begin position="215"/>
        <end position="242"/>
    </location>
</feature>
<dbReference type="NCBIfam" id="TIGR00229">
    <property type="entry name" value="sensory_box"/>
    <property type="match status" value="2"/>
</dbReference>
<sequence>MGSLKSKIKRKYIQFGIAAVVLFVVVFSIILSQILDQNNDAFLINKSGKQRMLSQNIAKVVYAINAESTFSERQNSINQLKLLASEIEASHHYLYTKFKEDKYRNDRLDSLFNVLTAYLDKILASCESVIDSENSENLKKGLSAIVEAEAPYLITMDAIVDEYQSIAEGNTQRLKIHFYILSLLSFLLLFGGFFYLFKPTVRQLIRKNEDLVLANSELETSKSKIKKNLSDLETLKQELEASNHYNRIFIEQAPPSLAMLDKDMRYIAVSKKWKTDYKMEGVDIIGRSHYDIFPEIGEDWKERHRACLNGATDVCDEASFVRLDGTTQWIFWDVRPWYNEVGEIGGLLMYTGDITHLKEQREAKIRAEEILDSTTKVARIGTWELDLKTDEYTLSNITKEILKFPIGYEVKGNDSLLFYKEGASRDRIIKHVNELIKTGKPFDIEVEVVDFQGNTIWVRDIGQAEFSGNECVKIFGIFQDISDVKQSEAELLRKNQLLSFAEKISLMGNWQWDVVNNTVKWSSNLYRIFGLDESEMNLTYETYFNFVHPNDKKKVTGFVEKSIAEKKFPNNFIHRIVTSTGEVKTVHLLGEVFEEEGAVVELIGTCQDVTEQRLAEIKFRGLLESAPDAMVIINHKGNIHLINKQAEYLFGYTVEELVDKPIETLIPNKIMDEFIKYRDGFFKDPKSIRMADKKELIGINKKGGEFPVQISLSPLQTEEGLLVSAAIRDVTKQKRSEQKIINTNESLQILTKKLKRQNTQLADFAHITSHNLRAPVSNLNSLLDIYQNSDDAEERVAIFQKLEKVISHLTLTLNTLVEAIKVKNEDVNKEDVYFNETLNKTKELLTAQISETEAVITSDFSAVNKVAYNKIYFESIFLNLIENAIKYKSKERKPQIHLVSSINEGKIVLKVSDNGLGIDLKRHGHKLFGLNKVFHRHPDAKGVGLFMTKLHVESMGGTIKAESNVNVGTTFIINFN</sequence>
<dbReference type="EC" id="2.7.13.3" evidence="3"/>
<evidence type="ECO:0000313" key="15">
    <source>
        <dbReference type="EMBL" id="MDG4715343.1"/>
    </source>
</evidence>
<dbReference type="Pfam" id="PF08448">
    <property type="entry name" value="PAS_4"/>
    <property type="match status" value="1"/>
</dbReference>
<evidence type="ECO:0000259" key="12">
    <source>
        <dbReference type="PROSITE" id="PS50109"/>
    </source>
</evidence>
<dbReference type="InterPro" id="IPR001610">
    <property type="entry name" value="PAC"/>
</dbReference>